<sequence>MQFRACNVARISKIETKRQYSGITVDILPVIESRSIKVDLVAKQGTTCPIVLETRLKIRLPHETKLDTTTLHQDPIVPPIAVVFLKIRSPQCPEELKSLLNLRRVSCLSQ</sequence>
<protein>
    <submittedName>
        <fullName evidence="1">Uncharacterized protein</fullName>
    </submittedName>
</protein>
<dbReference type="EMBL" id="LPHD01000032">
    <property type="protein sequence ID" value="KWA84908.1"/>
    <property type="molecule type" value="Genomic_DNA"/>
</dbReference>
<evidence type="ECO:0000313" key="1">
    <source>
        <dbReference type="EMBL" id="KWA84908.1"/>
    </source>
</evidence>
<comment type="caution">
    <text evidence="1">The sequence shown here is derived from an EMBL/GenBank/DDBJ whole genome shotgun (WGS) entry which is preliminary data.</text>
</comment>
<name>A0A103PLG6_9BURK</name>
<accession>A0A103PLG6</accession>
<dbReference type="Proteomes" id="UP000060630">
    <property type="component" value="Unassembled WGS sequence"/>
</dbReference>
<proteinExistence type="predicted"/>
<organism evidence="1 2">
    <name type="scientific">Burkholderia ubonensis</name>
    <dbReference type="NCBI Taxonomy" id="101571"/>
    <lineage>
        <taxon>Bacteria</taxon>
        <taxon>Pseudomonadati</taxon>
        <taxon>Pseudomonadota</taxon>
        <taxon>Betaproteobacteria</taxon>
        <taxon>Burkholderiales</taxon>
        <taxon>Burkholderiaceae</taxon>
        <taxon>Burkholderia</taxon>
        <taxon>Burkholderia cepacia complex</taxon>
    </lineage>
</organism>
<dbReference type="AlphaFoldDB" id="A0A103PLG6"/>
<reference evidence="1 2" key="1">
    <citation type="submission" date="2015-11" db="EMBL/GenBank/DDBJ databases">
        <title>Expanding the genomic diversity of Burkholderia species for the development of highly accurate diagnostics.</title>
        <authorList>
            <person name="Sahl J."/>
            <person name="Keim P."/>
            <person name="Wagner D."/>
        </authorList>
    </citation>
    <scope>NUCLEOTIDE SEQUENCE [LARGE SCALE GENOMIC DNA]</scope>
    <source>
        <strain evidence="1 2">MSMB2087WGS</strain>
    </source>
</reference>
<gene>
    <name evidence="1" type="ORF">WL29_18275</name>
</gene>
<evidence type="ECO:0000313" key="2">
    <source>
        <dbReference type="Proteomes" id="UP000060630"/>
    </source>
</evidence>